<evidence type="ECO:0000313" key="2">
    <source>
        <dbReference type="Proteomes" id="UP000701801"/>
    </source>
</evidence>
<dbReference type="EMBL" id="CAJVRM010000054">
    <property type="protein sequence ID" value="CAG8972738.1"/>
    <property type="molecule type" value="Genomic_DNA"/>
</dbReference>
<protein>
    <submittedName>
        <fullName evidence="1">Uncharacterized protein</fullName>
    </submittedName>
</protein>
<sequence>MPILYTGSLPVASPLQVTRGFSKVSNGELLSRIIITGWDRRTAINVAANSFLYKYSHEIKDRVERRVEARGKGISVKDLDVVNSHTAAASLCRRSDSSCNGR</sequence>
<evidence type="ECO:0000313" key="1">
    <source>
        <dbReference type="EMBL" id="CAG8972738.1"/>
    </source>
</evidence>
<comment type="caution">
    <text evidence="1">The sequence shown here is derived from an EMBL/GenBank/DDBJ whole genome shotgun (WGS) entry which is preliminary data.</text>
</comment>
<proteinExistence type="predicted"/>
<gene>
    <name evidence="1" type="ORF">HYALB_00008654</name>
</gene>
<organism evidence="1 2">
    <name type="scientific">Hymenoscyphus albidus</name>
    <dbReference type="NCBI Taxonomy" id="595503"/>
    <lineage>
        <taxon>Eukaryota</taxon>
        <taxon>Fungi</taxon>
        <taxon>Dikarya</taxon>
        <taxon>Ascomycota</taxon>
        <taxon>Pezizomycotina</taxon>
        <taxon>Leotiomycetes</taxon>
        <taxon>Helotiales</taxon>
        <taxon>Helotiaceae</taxon>
        <taxon>Hymenoscyphus</taxon>
    </lineage>
</organism>
<dbReference type="AlphaFoldDB" id="A0A9N9LFD7"/>
<name>A0A9N9LFD7_9HELO</name>
<accession>A0A9N9LFD7</accession>
<reference evidence="1" key="1">
    <citation type="submission" date="2021-07" db="EMBL/GenBank/DDBJ databases">
        <authorList>
            <person name="Durling M."/>
        </authorList>
    </citation>
    <scope>NUCLEOTIDE SEQUENCE</scope>
</reference>
<keyword evidence="2" id="KW-1185">Reference proteome</keyword>
<dbReference type="Proteomes" id="UP000701801">
    <property type="component" value="Unassembled WGS sequence"/>
</dbReference>